<keyword evidence="6" id="KW-1185">Reference proteome</keyword>
<evidence type="ECO:0000313" key="5">
    <source>
        <dbReference type="EMBL" id="KAK0057329.1"/>
    </source>
</evidence>
<evidence type="ECO:0000256" key="3">
    <source>
        <dbReference type="ARBA" id="ARBA00023179"/>
    </source>
</evidence>
<evidence type="ECO:0000313" key="6">
    <source>
        <dbReference type="Proteomes" id="UP001233172"/>
    </source>
</evidence>
<keyword evidence="3" id="KW-0514">Muscle protein</keyword>
<sequence length="192" mass="21930">MHSNRHSVVQNSGKKLNVETEVEFELPQKKFGARPELTTKQKLELSKAFGIFDPRGCGLIEQRGFMLAMRALGFEPKFSQVDDLIAMKYFQETKVTGRTDNETLDFKDFYNLLTVVMTGDDSKDDVRKAFKMFSSPETGVISLENLEVINQELGQDISREKLQEMITFADKNGDGVIDLQEFIAMMERPMLE</sequence>
<dbReference type="GO" id="GO:0016460">
    <property type="term" value="C:myosin II complex"/>
    <property type="evidence" value="ECO:0007669"/>
    <property type="project" value="TreeGrafter"/>
</dbReference>
<dbReference type="CDD" id="cd00051">
    <property type="entry name" value="EFh"/>
    <property type="match status" value="1"/>
</dbReference>
<organism evidence="5 6">
    <name type="scientific">Biomphalaria pfeifferi</name>
    <name type="common">Bloodfluke planorb</name>
    <name type="synonym">Freshwater snail</name>
    <dbReference type="NCBI Taxonomy" id="112525"/>
    <lineage>
        <taxon>Eukaryota</taxon>
        <taxon>Metazoa</taxon>
        <taxon>Spiralia</taxon>
        <taxon>Lophotrochozoa</taxon>
        <taxon>Mollusca</taxon>
        <taxon>Gastropoda</taxon>
        <taxon>Heterobranchia</taxon>
        <taxon>Euthyneura</taxon>
        <taxon>Panpulmonata</taxon>
        <taxon>Hygrophila</taxon>
        <taxon>Lymnaeoidea</taxon>
        <taxon>Planorbidae</taxon>
        <taxon>Biomphalaria</taxon>
    </lineage>
</organism>
<dbReference type="Proteomes" id="UP001233172">
    <property type="component" value="Unassembled WGS sequence"/>
</dbReference>
<dbReference type="PROSITE" id="PS00018">
    <property type="entry name" value="EF_HAND_1"/>
    <property type="match status" value="1"/>
</dbReference>
<dbReference type="InterPro" id="IPR050230">
    <property type="entry name" value="CALM/Myosin/TropC-like"/>
</dbReference>
<dbReference type="Gene3D" id="1.10.238.10">
    <property type="entry name" value="EF-hand"/>
    <property type="match status" value="2"/>
</dbReference>
<dbReference type="GO" id="GO:0005509">
    <property type="term" value="F:calcium ion binding"/>
    <property type="evidence" value="ECO:0007669"/>
    <property type="project" value="InterPro"/>
</dbReference>
<reference evidence="5" key="2">
    <citation type="submission" date="2023-04" db="EMBL/GenBank/DDBJ databases">
        <authorList>
            <person name="Bu L."/>
            <person name="Lu L."/>
            <person name="Laidemitt M.R."/>
            <person name="Zhang S.M."/>
            <person name="Mutuku M."/>
            <person name="Mkoji G."/>
            <person name="Steinauer M."/>
            <person name="Loker E.S."/>
        </authorList>
    </citation>
    <scope>NUCLEOTIDE SEQUENCE</scope>
    <source>
        <strain evidence="5">KasaAsao</strain>
        <tissue evidence="5">Whole Snail</tissue>
    </source>
</reference>
<accession>A0AAD8BME7</accession>
<keyword evidence="1" id="KW-0677">Repeat</keyword>
<reference evidence="5" key="1">
    <citation type="journal article" date="2023" name="PLoS Negl. Trop. Dis.">
        <title>A genome sequence for Biomphalaria pfeifferi, the major vector snail for the human-infecting parasite Schistosoma mansoni.</title>
        <authorList>
            <person name="Bu L."/>
            <person name="Lu L."/>
            <person name="Laidemitt M.R."/>
            <person name="Zhang S.M."/>
            <person name="Mutuku M."/>
            <person name="Mkoji G."/>
            <person name="Steinauer M."/>
            <person name="Loker E.S."/>
        </authorList>
    </citation>
    <scope>NUCLEOTIDE SEQUENCE</scope>
    <source>
        <strain evidence="5">KasaAsao</strain>
    </source>
</reference>
<evidence type="ECO:0000256" key="2">
    <source>
        <dbReference type="ARBA" id="ARBA00022837"/>
    </source>
</evidence>
<dbReference type="AlphaFoldDB" id="A0AAD8BME7"/>
<dbReference type="SUPFAM" id="SSF47473">
    <property type="entry name" value="EF-hand"/>
    <property type="match status" value="1"/>
</dbReference>
<dbReference type="EMBL" id="JASAOG010000055">
    <property type="protein sequence ID" value="KAK0057329.1"/>
    <property type="molecule type" value="Genomic_DNA"/>
</dbReference>
<feature type="domain" description="EF-hand" evidence="4">
    <location>
        <begin position="121"/>
        <end position="156"/>
    </location>
</feature>
<dbReference type="PANTHER" id="PTHR23048:SF59">
    <property type="entry name" value="EF-HAND SUPERFAMILY PROTEIN"/>
    <property type="match status" value="1"/>
</dbReference>
<evidence type="ECO:0000259" key="4">
    <source>
        <dbReference type="PROSITE" id="PS50222"/>
    </source>
</evidence>
<evidence type="ECO:0000256" key="1">
    <source>
        <dbReference type="ARBA" id="ARBA00022737"/>
    </source>
</evidence>
<dbReference type="Pfam" id="PF13499">
    <property type="entry name" value="EF-hand_7"/>
    <property type="match status" value="1"/>
</dbReference>
<keyword evidence="2" id="KW-0106">Calcium</keyword>
<dbReference type="SMART" id="SM00054">
    <property type="entry name" value="EFh"/>
    <property type="match status" value="3"/>
</dbReference>
<dbReference type="FunFam" id="1.10.238.10:FF:000001">
    <property type="entry name" value="Calmodulin 1"/>
    <property type="match status" value="1"/>
</dbReference>
<dbReference type="InterPro" id="IPR011992">
    <property type="entry name" value="EF-hand-dom_pair"/>
</dbReference>
<dbReference type="InterPro" id="IPR002048">
    <property type="entry name" value="EF_hand_dom"/>
</dbReference>
<proteinExistence type="predicted"/>
<protein>
    <submittedName>
        <fullName evidence="5">Caltractin</fullName>
    </submittedName>
</protein>
<dbReference type="PANTHER" id="PTHR23048">
    <property type="entry name" value="MYOSIN LIGHT CHAIN 1, 3"/>
    <property type="match status" value="1"/>
</dbReference>
<dbReference type="InterPro" id="IPR018247">
    <property type="entry name" value="EF_Hand_1_Ca_BS"/>
</dbReference>
<dbReference type="PROSITE" id="PS50222">
    <property type="entry name" value="EF_HAND_2"/>
    <property type="match status" value="2"/>
</dbReference>
<feature type="domain" description="EF-hand" evidence="4">
    <location>
        <begin position="157"/>
        <end position="192"/>
    </location>
</feature>
<name>A0AAD8BME7_BIOPF</name>
<gene>
    <name evidence="5" type="ORF">Bpfe_013136</name>
</gene>
<comment type="caution">
    <text evidence="5">The sequence shown here is derived from an EMBL/GenBank/DDBJ whole genome shotgun (WGS) entry which is preliminary data.</text>
</comment>